<keyword evidence="3" id="KW-1185">Reference proteome</keyword>
<feature type="non-terminal residue" evidence="2">
    <location>
        <position position="1"/>
    </location>
</feature>
<dbReference type="AlphaFoldDB" id="A0A392V719"/>
<organism evidence="2 3">
    <name type="scientific">Trifolium medium</name>
    <dbReference type="NCBI Taxonomy" id="97028"/>
    <lineage>
        <taxon>Eukaryota</taxon>
        <taxon>Viridiplantae</taxon>
        <taxon>Streptophyta</taxon>
        <taxon>Embryophyta</taxon>
        <taxon>Tracheophyta</taxon>
        <taxon>Spermatophyta</taxon>
        <taxon>Magnoliopsida</taxon>
        <taxon>eudicotyledons</taxon>
        <taxon>Gunneridae</taxon>
        <taxon>Pentapetalae</taxon>
        <taxon>rosids</taxon>
        <taxon>fabids</taxon>
        <taxon>Fabales</taxon>
        <taxon>Fabaceae</taxon>
        <taxon>Papilionoideae</taxon>
        <taxon>50 kb inversion clade</taxon>
        <taxon>NPAAA clade</taxon>
        <taxon>Hologalegina</taxon>
        <taxon>IRL clade</taxon>
        <taxon>Trifolieae</taxon>
        <taxon>Trifolium</taxon>
    </lineage>
</organism>
<comment type="caution">
    <text evidence="2">The sequence shown here is derived from an EMBL/GenBank/DDBJ whole genome shotgun (WGS) entry which is preliminary data.</text>
</comment>
<accession>A0A392V719</accession>
<dbReference type="Proteomes" id="UP000265520">
    <property type="component" value="Unassembled WGS sequence"/>
</dbReference>
<feature type="region of interest" description="Disordered" evidence="1">
    <location>
        <begin position="15"/>
        <end position="38"/>
    </location>
</feature>
<proteinExistence type="predicted"/>
<dbReference type="EMBL" id="LXQA011083307">
    <property type="protein sequence ID" value="MCI84128.1"/>
    <property type="molecule type" value="Genomic_DNA"/>
</dbReference>
<sequence length="68" mass="7186">DGIILTQQRLLTSSLLPASSRSTTPTTPGVSKSASNANVFQSFPVKSVRTEPWTAAESTKGHSEKKGL</sequence>
<evidence type="ECO:0000313" key="2">
    <source>
        <dbReference type="EMBL" id="MCI84128.1"/>
    </source>
</evidence>
<feature type="compositionally biased region" description="Low complexity" evidence="1">
    <location>
        <begin position="15"/>
        <end position="28"/>
    </location>
</feature>
<feature type="compositionally biased region" description="Polar residues" evidence="1">
    <location>
        <begin position="29"/>
        <end position="38"/>
    </location>
</feature>
<evidence type="ECO:0000313" key="3">
    <source>
        <dbReference type="Proteomes" id="UP000265520"/>
    </source>
</evidence>
<feature type="region of interest" description="Disordered" evidence="1">
    <location>
        <begin position="49"/>
        <end position="68"/>
    </location>
</feature>
<name>A0A392V719_9FABA</name>
<evidence type="ECO:0000256" key="1">
    <source>
        <dbReference type="SAM" id="MobiDB-lite"/>
    </source>
</evidence>
<feature type="compositionally biased region" description="Basic and acidic residues" evidence="1">
    <location>
        <begin position="59"/>
        <end position="68"/>
    </location>
</feature>
<protein>
    <submittedName>
        <fullName evidence="2">Uncharacterized protein</fullName>
    </submittedName>
</protein>
<reference evidence="2 3" key="1">
    <citation type="journal article" date="2018" name="Front. Plant Sci.">
        <title>Red Clover (Trifolium pratense) and Zigzag Clover (T. medium) - A Picture of Genomic Similarities and Differences.</title>
        <authorList>
            <person name="Dluhosova J."/>
            <person name="Istvanek J."/>
            <person name="Nedelnik J."/>
            <person name="Repkova J."/>
        </authorList>
    </citation>
    <scope>NUCLEOTIDE SEQUENCE [LARGE SCALE GENOMIC DNA]</scope>
    <source>
        <strain evidence="3">cv. 10/8</strain>
        <tissue evidence="2">Leaf</tissue>
    </source>
</reference>